<keyword evidence="3" id="KW-1185">Reference proteome</keyword>
<dbReference type="Proteomes" id="UP001516400">
    <property type="component" value="Unassembled WGS sequence"/>
</dbReference>
<gene>
    <name evidence="2" type="ORF">HHI36_009105</name>
</gene>
<reference evidence="2 3" key="1">
    <citation type="journal article" date="2021" name="BMC Biol.">
        <title>Horizontally acquired antibacterial genes associated with adaptive radiation of ladybird beetles.</title>
        <authorList>
            <person name="Li H.S."/>
            <person name="Tang X.F."/>
            <person name="Huang Y.H."/>
            <person name="Xu Z.Y."/>
            <person name="Chen M.L."/>
            <person name="Du X.Y."/>
            <person name="Qiu B.Y."/>
            <person name="Chen P.T."/>
            <person name="Zhang W."/>
            <person name="Slipinski A."/>
            <person name="Escalona H.E."/>
            <person name="Waterhouse R.M."/>
            <person name="Zwick A."/>
            <person name="Pang H."/>
        </authorList>
    </citation>
    <scope>NUCLEOTIDE SEQUENCE [LARGE SCALE GENOMIC DNA]</scope>
    <source>
        <strain evidence="2">SYSU2018</strain>
    </source>
</reference>
<dbReference type="AlphaFoldDB" id="A0ABD2MV54"/>
<dbReference type="EMBL" id="JABFTP020000021">
    <property type="protein sequence ID" value="KAL3270049.1"/>
    <property type="molecule type" value="Genomic_DNA"/>
</dbReference>
<evidence type="ECO:0000256" key="1">
    <source>
        <dbReference type="SAM" id="MobiDB-lite"/>
    </source>
</evidence>
<organism evidence="2 3">
    <name type="scientific">Cryptolaemus montrouzieri</name>
    <dbReference type="NCBI Taxonomy" id="559131"/>
    <lineage>
        <taxon>Eukaryota</taxon>
        <taxon>Metazoa</taxon>
        <taxon>Ecdysozoa</taxon>
        <taxon>Arthropoda</taxon>
        <taxon>Hexapoda</taxon>
        <taxon>Insecta</taxon>
        <taxon>Pterygota</taxon>
        <taxon>Neoptera</taxon>
        <taxon>Endopterygota</taxon>
        <taxon>Coleoptera</taxon>
        <taxon>Polyphaga</taxon>
        <taxon>Cucujiformia</taxon>
        <taxon>Coccinelloidea</taxon>
        <taxon>Coccinellidae</taxon>
        <taxon>Scymninae</taxon>
        <taxon>Scymnini</taxon>
        <taxon>Cryptolaemus</taxon>
    </lineage>
</organism>
<name>A0ABD2MV54_9CUCU</name>
<evidence type="ECO:0000313" key="2">
    <source>
        <dbReference type="EMBL" id="KAL3270049.1"/>
    </source>
</evidence>
<accession>A0ABD2MV54</accession>
<evidence type="ECO:0000313" key="3">
    <source>
        <dbReference type="Proteomes" id="UP001516400"/>
    </source>
</evidence>
<comment type="caution">
    <text evidence="2">The sequence shown here is derived from an EMBL/GenBank/DDBJ whole genome shotgun (WGS) entry which is preliminary data.</text>
</comment>
<protein>
    <submittedName>
        <fullName evidence="2">Uncharacterized protein</fullName>
    </submittedName>
</protein>
<proteinExistence type="predicted"/>
<sequence>MHNTNGKLMRTLTTSSLGQHGSQEMGRNIILIRSSKTTDSGQILLRTTEPLRSSKTNLVLEDSSTNQSKHRHILIQQNDLTEGVFVQSVKRLTSGTPILLLGSGEGTNGHILIQTASAPGEDSNLNEISTPDESSSSDNNILVQALEGIHDQEGNGNGNGSSKSVSTPIGSGEFSMNFLCFSKLSIRKMRK</sequence>
<feature type="region of interest" description="Disordered" evidence="1">
    <location>
        <begin position="1"/>
        <end position="21"/>
    </location>
</feature>